<accession>A0A251TQK2</accession>
<dbReference type="CDD" id="cd22162">
    <property type="entry name" value="F-box_AtSKIP3-like"/>
    <property type="match status" value="1"/>
</dbReference>
<dbReference type="PANTHER" id="PTHR31960:SF22">
    <property type="entry name" value="F-BOX PROTEIN PP2-A12"/>
    <property type="match status" value="1"/>
</dbReference>
<dbReference type="EMBL" id="CM007899">
    <property type="protein sequence ID" value="OTG12301.1"/>
    <property type="molecule type" value="Genomic_DNA"/>
</dbReference>
<dbReference type="PANTHER" id="PTHR31960">
    <property type="entry name" value="F-BOX PROTEIN PP2-A15"/>
    <property type="match status" value="1"/>
</dbReference>
<gene>
    <name evidence="3" type="primary">AtPP2-A12</name>
    <name evidence="3" type="ORF">HannXRQ_Chr10g0308181</name>
    <name evidence="2" type="ORF">HanXRQr2_Chr02g0072021</name>
</gene>
<organism evidence="3 4">
    <name type="scientific">Helianthus annuus</name>
    <name type="common">Common sunflower</name>
    <dbReference type="NCBI Taxonomy" id="4232"/>
    <lineage>
        <taxon>Eukaryota</taxon>
        <taxon>Viridiplantae</taxon>
        <taxon>Streptophyta</taxon>
        <taxon>Embryophyta</taxon>
        <taxon>Tracheophyta</taxon>
        <taxon>Spermatophyta</taxon>
        <taxon>Magnoliopsida</taxon>
        <taxon>eudicotyledons</taxon>
        <taxon>Gunneridae</taxon>
        <taxon>Pentapetalae</taxon>
        <taxon>asterids</taxon>
        <taxon>campanulids</taxon>
        <taxon>Asterales</taxon>
        <taxon>Asteraceae</taxon>
        <taxon>Asteroideae</taxon>
        <taxon>Heliantheae alliance</taxon>
        <taxon>Heliantheae</taxon>
        <taxon>Helianthus</taxon>
    </lineage>
</organism>
<reference evidence="3" key="2">
    <citation type="submission" date="2017-02" db="EMBL/GenBank/DDBJ databases">
        <title>Sunflower complete genome.</title>
        <authorList>
            <person name="Langlade N."/>
            <person name="Munos S."/>
        </authorList>
    </citation>
    <scope>NUCLEOTIDE SEQUENCE [LARGE SCALE GENOMIC DNA]</scope>
    <source>
        <tissue evidence="3">Leaves</tissue>
    </source>
</reference>
<dbReference type="SUPFAM" id="SSF81383">
    <property type="entry name" value="F-box domain"/>
    <property type="match status" value="1"/>
</dbReference>
<protein>
    <submittedName>
        <fullName evidence="2 3">Phloem protein</fullName>
    </submittedName>
</protein>
<dbReference type="OrthoDB" id="9970274at2759"/>
<evidence type="ECO:0000259" key="1">
    <source>
        <dbReference type="PROSITE" id="PS50181"/>
    </source>
</evidence>
<dbReference type="InterPro" id="IPR036047">
    <property type="entry name" value="F-box-like_dom_sf"/>
</dbReference>
<dbReference type="PROSITE" id="PS50181">
    <property type="entry name" value="FBOX"/>
    <property type="match status" value="1"/>
</dbReference>
<dbReference type="InParanoid" id="A0A251TQK2"/>
<dbReference type="OMA" id="ICPSAFR"/>
<dbReference type="Proteomes" id="UP000215914">
    <property type="component" value="Chromosome 10"/>
</dbReference>
<keyword evidence="4" id="KW-1185">Reference proteome</keyword>
<feature type="domain" description="F-box" evidence="1">
    <location>
        <begin position="20"/>
        <end position="66"/>
    </location>
</feature>
<proteinExistence type="predicted"/>
<dbReference type="Gene3D" id="1.20.1280.50">
    <property type="match status" value="1"/>
</dbReference>
<dbReference type="InterPro" id="IPR025886">
    <property type="entry name" value="PP2-like"/>
</dbReference>
<sequence length="283" mass="31797">MGSGFSSFLAISSTSPVSQETGLGDLPESVVGSVLVHLNPQEICRVASINRAFRGASSADFVWESKLPENYCSVFKWIFKNNDDKNDNILVDLCKKDVYARLSRANSIDGDTKKVWLHKGTGKPCVSISFSGLSITGIDDRRYWSRISTEESRFGYVAYLQQTWWFEVDGEVEFPFPVGTYSLYFRLQLGRPGKQFGRRVCNREHIHGWDIKPVRFQLATSDGQQAISQCYLTKPGAWNLYHAGSFVVEDSKSPMKVKFSMMQIDCTHTKGGLCVDSVLICPK</sequence>
<evidence type="ECO:0000313" key="2">
    <source>
        <dbReference type="EMBL" id="KAF5818948.1"/>
    </source>
</evidence>
<name>A0A251TQK2_HELAN</name>
<reference evidence="2" key="3">
    <citation type="submission" date="2020-06" db="EMBL/GenBank/DDBJ databases">
        <title>Helianthus annuus Genome sequencing and assembly Release 2.</title>
        <authorList>
            <person name="Gouzy J."/>
            <person name="Langlade N."/>
            <person name="Munos S."/>
        </authorList>
    </citation>
    <scope>NUCLEOTIDE SEQUENCE</scope>
    <source>
        <tissue evidence="2">Leaves</tissue>
    </source>
</reference>
<reference evidence="2 4" key="1">
    <citation type="journal article" date="2017" name="Nature">
        <title>The sunflower genome provides insights into oil metabolism, flowering and Asterid evolution.</title>
        <authorList>
            <person name="Badouin H."/>
            <person name="Gouzy J."/>
            <person name="Grassa C.J."/>
            <person name="Murat F."/>
            <person name="Staton S.E."/>
            <person name="Cottret L."/>
            <person name="Lelandais-Briere C."/>
            <person name="Owens G.L."/>
            <person name="Carrere S."/>
            <person name="Mayjonade B."/>
            <person name="Legrand L."/>
            <person name="Gill N."/>
            <person name="Kane N.C."/>
            <person name="Bowers J.E."/>
            <person name="Hubner S."/>
            <person name="Bellec A."/>
            <person name="Berard A."/>
            <person name="Berges H."/>
            <person name="Blanchet N."/>
            <person name="Boniface M.C."/>
            <person name="Brunel D."/>
            <person name="Catrice O."/>
            <person name="Chaidir N."/>
            <person name="Claudel C."/>
            <person name="Donnadieu C."/>
            <person name="Faraut T."/>
            <person name="Fievet G."/>
            <person name="Helmstetter N."/>
            <person name="King M."/>
            <person name="Knapp S.J."/>
            <person name="Lai Z."/>
            <person name="Le Paslier M.C."/>
            <person name="Lippi Y."/>
            <person name="Lorenzon L."/>
            <person name="Mandel J.R."/>
            <person name="Marage G."/>
            <person name="Marchand G."/>
            <person name="Marquand E."/>
            <person name="Bret-Mestries E."/>
            <person name="Morien E."/>
            <person name="Nambeesan S."/>
            <person name="Nguyen T."/>
            <person name="Pegot-Espagnet P."/>
            <person name="Pouilly N."/>
            <person name="Raftis F."/>
            <person name="Sallet E."/>
            <person name="Schiex T."/>
            <person name="Thomas J."/>
            <person name="Vandecasteele C."/>
            <person name="Vares D."/>
            <person name="Vear F."/>
            <person name="Vautrin S."/>
            <person name="Crespi M."/>
            <person name="Mangin B."/>
            <person name="Burke J.M."/>
            <person name="Salse J."/>
            <person name="Munos S."/>
            <person name="Vincourt P."/>
            <person name="Rieseberg L.H."/>
            <person name="Langlade N.B."/>
        </authorList>
    </citation>
    <scope>NUCLEOTIDE SEQUENCE [LARGE SCALE GENOMIC DNA]</scope>
    <source>
        <strain evidence="4">cv. SF193</strain>
        <tissue evidence="2">Leaves</tissue>
    </source>
</reference>
<dbReference type="EMBL" id="MNCJ02000317">
    <property type="protein sequence ID" value="KAF5818948.1"/>
    <property type="molecule type" value="Genomic_DNA"/>
</dbReference>
<dbReference type="Pfam" id="PF14299">
    <property type="entry name" value="PP2"/>
    <property type="match status" value="1"/>
</dbReference>
<dbReference type="AlphaFoldDB" id="A0A251TQK2"/>
<dbReference type="FunCoup" id="A0A251TQK2">
    <property type="interactions" value="166"/>
</dbReference>
<dbReference type="InterPro" id="IPR001810">
    <property type="entry name" value="F-box_dom"/>
</dbReference>
<evidence type="ECO:0000313" key="4">
    <source>
        <dbReference type="Proteomes" id="UP000215914"/>
    </source>
</evidence>
<evidence type="ECO:0000313" key="3">
    <source>
        <dbReference type="EMBL" id="OTG12301.1"/>
    </source>
</evidence>
<dbReference type="Gramene" id="mRNA:HanXRQr2_Chr02g0072021">
    <property type="protein sequence ID" value="mRNA:HanXRQr2_Chr02g0072021"/>
    <property type="gene ID" value="HanXRQr2_Chr02g0072021"/>
</dbReference>